<dbReference type="AlphaFoldDB" id="A0A8X7CMV1"/>
<reference evidence="1" key="1">
    <citation type="submission" date="2020-08" db="EMBL/GenBank/DDBJ databases">
        <title>Multicomponent nature underlies the extraordinary mechanical properties of spider dragline silk.</title>
        <authorList>
            <person name="Kono N."/>
            <person name="Nakamura H."/>
            <person name="Mori M."/>
            <person name="Yoshida Y."/>
            <person name="Ohtoshi R."/>
            <person name="Malay A.D."/>
            <person name="Moran D.A.P."/>
            <person name="Tomita M."/>
            <person name="Numata K."/>
            <person name="Arakawa K."/>
        </authorList>
    </citation>
    <scope>NUCLEOTIDE SEQUENCE</scope>
</reference>
<accession>A0A8X7CMV1</accession>
<name>A0A8X7CMV1_9ARAC</name>
<evidence type="ECO:0000313" key="2">
    <source>
        <dbReference type="Proteomes" id="UP000886998"/>
    </source>
</evidence>
<proteinExistence type="predicted"/>
<dbReference type="EMBL" id="BMAV01020586">
    <property type="protein sequence ID" value="GFY74193.1"/>
    <property type="molecule type" value="Genomic_DNA"/>
</dbReference>
<sequence>MFAWPLGLFIVEGTIVQYNNASVLVDCPTLHAHCFSSGWRSAIQLAVYLRRSIGTWMSLPRSPLVGKLARLKPNRESVGPTRSPLLPIITAVVYMHRFYMVRYFEENYLNKINGLLFHGKTDKLLPALGKY</sequence>
<keyword evidence="2" id="KW-1185">Reference proteome</keyword>
<comment type="caution">
    <text evidence="1">The sequence shown here is derived from an EMBL/GenBank/DDBJ whole genome shotgun (WGS) entry which is preliminary data.</text>
</comment>
<protein>
    <submittedName>
        <fullName evidence="1">Uncharacterized protein</fullName>
    </submittedName>
</protein>
<organism evidence="1 2">
    <name type="scientific">Trichonephila inaurata madagascariensis</name>
    <dbReference type="NCBI Taxonomy" id="2747483"/>
    <lineage>
        <taxon>Eukaryota</taxon>
        <taxon>Metazoa</taxon>
        <taxon>Ecdysozoa</taxon>
        <taxon>Arthropoda</taxon>
        <taxon>Chelicerata</taxon>
        <taxon>Arachnida</taxon>
        <taxon>Araneae</taxon>
        <taxon>Araneomorphae</taxon>
        <taxon>Entelegynae</taxon>
        <taxon>Araneoidea</taxon>
        <taxon>Nephilidae</taxon>
        <taxon>Trichonephila</taxon>
        <taxon>Trichonephila inaurata</taxon>
    </lineage>
</organism>
<gene>
    <name evidence="1" type="ORF">TNIN_385291</name>
</gene>
<dbReference type="Proteomes" id="UP000886998">
    <property type="component" value="Unassembled WGS sequence"/>
</dbReference>
<evidence type="ECO:0000313" key="1">
    <source>
        <dbReference type="EMBL" id="GFY74193.1"/>
    </source>
</evidence>